<accession>A0ABP9FBT1</accession>
<keyword evidence="2" id="KW-1185">Reference proteome</keyword>
<sequence>MKNRLDVRKALRVCDKATRFGRKGADNYELDGLKVRPHFDGYTVTVSDPQTSLHLHFHNRYQIHSEDGRAMDAFIERLDLIDQRY</sequence>
<organism evidence="1 2">
    <name type="scientific">Ferrimonas pelagia</name>
    <dbReference type="NCBI Taxonomy" id="1177826"/>
    <lineage>
        <taxon>Bacteria</taxon>
        <taxon>Pseudomonadati</taxon>
        <taxon>Pseudomonadota</taxon>
        <taxon>Gammaproteobacteria</taxon>
        <taxon>Alteromonadales</taxon>
        <taxon>Ferrimonadaceae</taxon>
        <taxon>Ferrimonas</taxon>
    </lineage>
</organism>
<dbReference type="InterPro" id="IPR021432">
    <property type="entry name" value="DUF3081"/>
</dbReference>
<protein>
    <recommendedName>
        <fullName evidence="3">DUF3081 domain-containing protein</fullName>
    </recommendedName>
</protein>
<comment type="caution">
    <text evidence="1">The sequence shown here is derived from an EMBL/GenBank/DDBJ whole genome shotgun (WGS) entry which is preliminary data.</text>
</comment>
<evidence type="ECO:0000313" key="1">
    <source>
        <dbReference type="EMBL" id="GAA4896502.1"/>
    </source>
</evidence>
<dbReference type="RefSeq" id="WP_345336477.1">
    <property type="nucleotide sequence ID" value="NZ_BAABJZ010000097.1"/>
</dbReference>
<dbReference type="Proteomes" id="UP001499988">
    <property type="component" value="Unassembled WGS sequence"/>
</dbReference>
<evidence type="ECO:0000313" key="2">
    <source>
        <dbReference type="Proteomes" id="UP001499988"/>
    </source>
</evidence>
<dbReference type="Pfam" id="PF11280">
    <property type="entry name" value="DUF3081"/>
    <property type="match status" value="1"/>
</dbReference>
<evidence type="ECO:0008006" key="3">
    <source>
        <dbReference type="Google" id="ProtNLM"/>
    </source>
</evidence>
<reference evidence="2" key="1">
    <citation type="journal article" date="2019" name="Int. J. Syst. Evol. Microbiol.">
        <title>The Global Catalogue of Microorganisms (GCM) 10K type strain sequencing project: providing services to taxonomists for standard genome sequencing and annotation.</title>
        <authorList>
            <consortium name="The Broad Institute Genomics Platform"/>
            <consortium name="The Broad Institute Genome Sequencing Center for Infectious Disease"/>
            <person name="Wu L."/>
            <person name="Ma J."/>
        </authorList>
    </citation>
    <scope>NUCLEOTIDE SEQUENCE [LARGE SCALE GENOMIC DNA]</scope>
    <source>
        <strain evidence="2">JCM 18401</strain>
    </source>
</reference>
<gene>
    <name evidence="1" type="ORF">GCM10023333_32190</name>
</gene>
<proteinExistence type="predicted"/>
<name>A0ABP9FBT1_9GAMM</name>
<dbReference type="EMBL" id="BAABJZ010000097">
    <property type="protein sequence ID" value="GAA4896502.1"/>
    <property type="molecule type" value="Genomic_DNA"/>
</dbReference>